<feature type="transmembrane region" description="Helical" evidence="2">
    <location>
        <begin position="21"/>
        <end position="39"/>
    </location>
</feature>
<evidence type="ECO:0000313" key="4">
    <source>
        <dbReference type="Proteomes" id="UP001500213"/>
    </source>
</evidence>
<dbReference type="EMBL" id="BAABBX010000015">
    <property type="protein sequence ID" value="GAA4191093.1"/>
    <property type="molecule type" value="Genomic_DNA"/>
</dbReference>
<keyword evidence="2" id="KW-0472">Membrane</keyword>
<feature type="compositionally biased region" description="Low complexity" evidence="1">
    <location>
        <begin position="56"/>
        <end position="65"/>
    </location>
</feature>
<gene>
    <name evidence="3" type="ORF">GCM10022288_21410</name>
</gene>
<protein>
    <recommendedName>
        <fullName evidence="5">DUF4232 domain-containing protein</fullName>
    </recommendedName>
</protein>
<name>A0ABP8AUV9_9MICO</name>
<organism evidence="3 4">
    <name type="scientific">Gryllotalpicola kribbensis</name>
    <dbReference type="NCBI Taxonomy" id="993084"/>
    <lineage>
        <taxon>Bacteria</taxon>
        <taxon>Bacillati</taxon>
        <taxon>Actinomycetota</taxon>
        <taxon>Actinomycetes</taxon>
        <taxon>Micrococcales</taxon>
        <taxon>Microbacteriaceae</taxon>
        <taxon>Gryllotalpicola</taxon>
    </lineage>
</organism>
<dbReference type="Proteomes" id="UP001500213">
    <property type="component" value="Unassembled WGS sequence"/>
</dbReference>
<keyword evidence="2" id="KW-1133">Transmembrane helix</keyword>
<proteinExistence type="predicted"/>
<evidence type="ECO:0000256" key="2">
    <source>
        <dbReference type="SAM" id="Phobius"/>
    </source>
</evidence>
<keyword evidence="4" id="KW-1185">Reference proteome</keyword>
<feature type="region of interest" description="Disordered" evidence="1">
    <location>
        <begin position="48"/>
        <end position="96"/>
    </location>
</feature>
<dbReference type="RefSeq" id="WP_344776686.1">
    <property type="nucleotide sequence ID" value="NZ_BAABBX010000015.1"/>
</dbReference>
<evidence type="ECO:0000313" key="3">
    <source>
        <dbReference type="EMBL" id="GAA4191093.1"/>
    </source>
</evidence>
<reference evidence="4" key="1">
    <citation type="journal article" date="2019" name="Int. J. Syst. Evol. Microbiol.">
        <title>The Global Catalogue of Microorganisms (GCM) 10K type strain sequencing project: providing services to taxonomists for standard genome sequencing and annotation.</title>
        <authorList>
            <consortium name="The Broad Institute Genomics Platform"/>
            <consortium name="The Broad Institute Genome Sequencing Center for Infectious Disease"/>
            <person name="Wu L."/>
            <person name="Ma J."/>
        </authorList>
    </citation>
    <scope>NUCLEOTIDE SEQUENCE [LARGE SCALE GENOMIC DNA]</scope>
    <source>
        <strain evidence="4">JCM 17593</strain>
    </source>
</reference>
<evidence type="ECO:0008006" key="5">
    <source>
        <dbReference type="Google" id="ProtNLM"/>
    </source>
</evidence>
<keyword evidence="2" id="KW-0812">Transmembrane</keyword>
<evidence type="ECO:0000256" key="1">
    <source>
        <dbReference type="SAM" id="MobiDB-lite"/>
    </source>
</evidence>
<comment type="caution">
    <text evidence="3">The sequence shown here is derived from an EMBL/GenBank/DDBJ whole genome shotgun (WGS) entry which is preliminary data.</text>
</comment>
<accession>A0ABP8AUV9</accession>
<sequence>MSTPHHPVGRRSAAVYRRRRLMVLLILLAIIAGVLLLIFRPGSGGPATAGDGGAAGTVANGTPAPSGSQSALPGPKSSAKPVATATPKPTAGQPCAPANVDVEAITDASRYAATAQPLLSLSLTNTGQAMCTIDAGTATMVFTITSGSEPYWTSTDCQTNPVHTDIKLEPGKTLTTQPIAWDRTRSSKSTCGGKRPAVPAGGASYHLKVSVDGIESKTSKQFLLY</sequence>